<evidence type="ECO:0000259" key="1">
    <source>
        <dbReference type="Pfam" id="PF13472"/>
    </source>
</evidence>
<dbReference type="Gene3D" id="3.40.50.1110">
    <property type="entry name" value="SGNH hydrolase"/>
    <property type="match status" value="1"/>
</dbReference>
<dbReference type="CDD" id="cd01831">
    <property type="entry name" value="Endoglucanase_E_like"/>
    <property type="match status" value="1"/>
</dbReference>
<evidence type="ECO:0000313" key="3">
    <source>
        <dbReference type="Proteomes" id="UP000283633"/>
    </source>
</evidence>
<dbReference type="Proteomes" id="UP000283633">
    <property type="component" value="Unassembled WGS sequence"/>
</dbReference>
<accession>A0A426D6P6</accession>
<organism evidence="2 3">
    <name type="scientific">Lactiplantibacillus garii</name>
    <dbReference type="NCBI Taxonomy" id="2306423"/>
    <lineage>
        <taxon>Bacteria</taxon>
        <taxon>Bacillati</taxon>
        <taxon>Bacillota</taxon>
        <taxon>Bacilli</taxon>
        <taxon>Lactobacillales</taxon>
        <taxon>Lactobacillaceae</taxon>
        <taxon>Lactiplantibacillus</taxon>
    </lineage>
</organism>
<dbReference type="InterPro" id="IPR037461">
    <property type="entry name" value="CtCE2-like_dom"/>
</dbReference>
<dbReference type="EMBL" id="QWZQ01000025">
    <property type="protein sequence ID" value="RRK10241.1"/>
    <property type="molecule type" value="Genomic_DNA"/>
</dbReference>
<dbReference type="AlphaFoldDB" id="A0A426D6P6"/>
<dbReference type="InterPro" id="IPR036514">
    <property type="entry name" value="SGNH_hydro_sf"/>
</dbReference>
<protein>
    <submittedName>
        <fullName evidence="2">Endoglucanase</fullName>
    </submittedName>
</protein>
<dbReference type="GO" id="GO:0052689">
    <property type="term" value="F:carboxylic ester hydrolase activity"/>
    <property type="evidence" value="ECO:0007669"/>
    <property type="project" value="InterPro"/>
</dbReference>
<keyword evidence="3" id="KW-1185">Reference proteome</keyword>
<sequence>MQYQRVTANNCLMPAYFQGRWGLKTINDQRVMYSTNLGAEVDFQVDAASYVQLRLLPRAADLPSWVAVQIDGLPYQRFPVTATPLRLTLDRHPHVIRVVMSGNTDEDPVWSGDAGFAVRSLTSDGQLFPVQIGNRSVTFIGDSITAGCWVAGYQPAKDYRGEANYAAVACDQLNARNVRIAYSAVGLNKPGTGGVPPLPEVLTAVDAQTPWQPEMTDLVVINVGTNDGRETAASFTPLLRRFIEQVVRLYPASRVAVMIPFSQRFDRIIRRVVAAFNAVQLIETADWQPGLTDHVHLNLVGSQTAGHRLAQALTQLYPDF</sequence>
<reference evidence="2 3" key="1">
    <citation type="submission" date="2018-08" db="EMBL/GenBank/DDBJ databases">
        <title>Genome Lactobacillus garii FI11369.</title>
        <authorList>
            <person name="Diaz M."/>
            <person name="Narbad A."/>
        </authorList>
    </citation>
    <scope>NUCLEOTIDE SEQUENCE [LARGE SCALE GENOMIC DNA]</scope>
    <source>
        <strain evidence="2 3">FI11369</strain>
    </source>
</reference>
<dbReference type="InterPro" id="IPR013830">
    <property type="entry name" value="SGNH_hydro"/>
</dbReference>
<proteinExistence type="predicted"/>
<dbReference type="SUPFAM" id="SSF52266">
    <property type="entry name" value="SGNH hydrolase"/>
    <property type="match status" value="1"/>
</dbReference>
<feature type="domain" description="SGNH hydrolase-type esterase" evidence="1">
    <location>
        <begin position="139"/>
        <end position="279"/>
    </location>
</feature>
<comment type="caution">
    <text evidence="2">The sequence shown here is derived from an EMBL/GenBank/DDBJ whole genome shotgun (WGS) entry which is preliminary data.</text>
</comment>
<dbReference type="RefSeq" id="WP_125072473.1">
    <property type="nucleotide sequence ID" value="NZ_QWZQ01000025.1"/>
</dbReference>
<gene>
    <name evidence="2" type="ORF">D1831_08370</name>
</gene>
<dbReference type="OrthoDB" id="9801375at2"/>
<name>A0A426D6P6_9LACO</name>
<evidence type="ECO:0000313" key="2">
    <source>
        <dbReference type="EMBL" id="RRK10241.1"/>
    </source>
</evidence>
<dbReference type="Pfam" id="PF13472">
    <property type="entry name" value="Lipase_GDSL_2"/>
    <property type="match status" value="1"/>
</dbReference>